<gene>
    <name evidence="7" type="ORF">GO499_03665</name>
</gene>
<feature type="compositionally biased region" description="Polar residues" evidence="5">
    <location>
        <begin position="378"/>
        <end position="389"/>
    </location>
</feature>
<evidence type="ECO:0000256" key="5">
    <source>
        <dbReference type="SAM" id="MobiDB-lite"/>
    </source>
</evidence>
<dbReference type="GO" id="GO:0016887">
    <property type="term" value="F:ATP hydrolysis activity"/>
    <property type="evidence" value="ECO:0007669"/>
    <property type="project" value="InterPro"/>
</dbReference>
<dbReference type="PROSITE" id="PS50893">
    <property type="entry name" value="ABC_TRANSPORTER_2"/>
    <property type="match status" value="1"/>
</dbReference>
<dbReference type="InterPro" id="IPR012340">
    <property type="entry name" value="NA-bd_OB-fold"/>
</dbReference>
<evidence type="ECO:0000313" key="8">
    <source>
        <dbReference type="Proteomes" id="UP000464495"/>
    </source>
</evidence>
<evidence type="ECO:0000256" key="4">
    <source>
        <dbReference type="ARBA" id="ARBA00022840"/>
    </source>
</evidence>
<dbReference type="SMART" id="SM00382">
    <property type="entry name" value="AAA"/>
    <property type="match status" value="1"/>
</dbReference>
<dbReference type="GO" id="GO:0055052">
    <property type="term" value="C:ATP-binding cassette (ABC) transporter complex, substrate-binding subunit-containing"/>
    <property type="evidence" value="ECO:0007669"/>
    <property type="project" value="TreeGrafter"/>
</dbReference>
<sequence>MAELHLRSVQKVYGNGFKAVHGIDLEVAEGEFMVLVGPSGCAKSTTLRMIAGLETISGGEVRIGDRVVNDLVPGKRGIAMVFQNYALYPHMKVRRNLSFGLKLKRKPKPEIERATGEVSGILEIEELLERLPKQLSGGQAQRVALGRALIKHPEVFLFDEPLSNLDAKLRASMRVRITDLHKRLRDEGRPATVVYVTHDQVEAMTMGDRICVMKDGKIMQVADPVTLYERPANAFVAGFIGMPEMNLADAVLTREGGTPRLTLAGQTVTVADGLAHRLTLADGPVTLGIRPQHVSVEADGAADAFSGEITNLEFMGHEVNLHVKIGGAVFVAVVPSDRFDRNLQRRDRVALRPNGATIHLFEAESGENVSLGGAENGSIRTTESSGRKR</sequence>
<keyword evidence="2" id="KW-0813">Transport</keyword>
<keyword evidence="3" id="KW-0547">Nucleotide-binding</keyword>
<name>A0A6P1SXS2_9RHOB</name>
<dbReference type="InterPro" id="IPR003593">
    <property type="entry name" value="AAA+_ATPase"/>
</dbReference>
<feature type="region of interest" description="Disordered" evidence="5">
    <location>
        <begin position="369"/>
        <end position="389"/>
    </location>
</feature>
<dbReference type="Pfam" id="PF00005">
    <property type="entry name" value="ABC_tran"/>
    <property type="match status" value="1"/>
</dbReference>
<evidence type="ECO:0000256" key="1">
    <source>
        <dbReference type="ARBA" id="ARBA00005417"/>
    </source>
</evidence>
<dbReference type="Gene3D" id="2.40.50.100">
    <property type="match status" value="1"/>
</dbReference>
<feature type="domain" description="ABC transporter" evidence="6">
    <location>
        <begin position="4"/>
        <end position="240"/>
    </location>
</feature>
<dbReference type="Gene3D" id="3.40.50.300">
    <property type="entry name" value="P-loop containing nucleotide triphosphate hydrolases"/>
    <property type="match status" value="1"/>
</dbReference>
<accession>A0A6P1SXS2</accession>
<proteinExistence type="inferred from homology"/>
<comment type="similarity">
    <text evidence="1">Belongs to the ABC transporter superfamily.</text>
</comment>
<dbReference type="FunFam" id="3.40.50.300:FF:000042">
    <property type="entry name" value="Maltose/maltodextrin ABC transporter, ATP-binding protein"/>
    <property type="match status" value="1"/>
</dbReference>
<protein>
    <submittedName>
        <fullName evidence="7">ATP-binding cassette domain-containing protein</fullName>
    </submittedName>
</protein>
<dbReference type="KEGG" id="amaq:GO499_03665"/>
<dbReference type="EMBL" id="CP046620">
    <property type="protein sequence ID" value="QHQ34345.1"/>
    <property type="molecule type" value="Genomic_DNA"/>
</dbReference>
<dbReference type="PANTHER" id="PTHR43875">
    <property type="entry name" value="MALTODEXTRIN IMPORT ATP-BINDING PROTEIN MSMX"/>
    <property type="match status" value="1"/>
</dbReference>
<dbReference type="PROSITE" id="PS00211">
    <property type="entry name" value="ABC_TRANSPORTER_1"/>
    <property type="match status" value="1"/>
</dbReference>
<dbReference type="RefSeq" id="WP_161860916.1">
    <property type="nucleotide sequence ID" value="NZ_CP046620.1"/>
</dbReference>
<evidence type="ECO:0000259" key="6">
    <source>
        <dbReference type="PROSITE" id="PS50893"/>
    </source>
</evidence>
<keyword evidence="8" id="KW-1185">Reference proteome</keyword>
<dbReference type="InterPro" id="IPR008995">
    <property type="entry name" value="Mo/tungstate-bd_C_term_dom"/>
</dbReference>
<organism evidence="7 8">
    <name type="scientific">Algicella marina</name>
    <dbReference type="NCBI Taxonomy" id="2683284"/>
    <lineage>
        <taxon>Bacteria</taxon>
        <taxon>Pseudomonadati</taxon>
        <taxon>Pseudomonadota</taxon>
        <taxon>Alphaproteobacteria</taxon>
        <taxon>Rhodobacterales</taxon>
        <taxon>Paracoccaceae</taxon>
        <taxon>Algicella</taxon>
    </lineage>
</organism>
<dbReference type="PANTHER" id="PTHR43875:SF3">
    <property type="entry name" value="MALTOSE_MALTODEXTRIN IMPORT ATP-BINDING PROTEIN MALK"/>
    <property type="match status" value="1"/>
</dbReference>
<dbReference type="Pfam" id="PF08402">
    <property type="entry name" value="TOBE_2"/>
    <property type="match status" value="1"/>
</dbReference>
<dbReference type="Gene3D" id="2.40.50.140">
    <property type="entry name" value="Nucleic acid-binding proteins"/>
    <property type="match status" value="1"/>
</dbReference>
<dbReference type="GO" id="GO:0015423">
    <property type="term" value="F:ABC-type maltose transporter activity"/>
    <property type="evidence" value="ECO:0007669"/>
    <property type="project" value="TreeGrafter"/>
</dbReference>
<evidence type="ECO:0000256" key="3">
    <source>
        <dbReference type="ARBA" id="ARBA00022741"/>
    </source>
</evidence>
<dbReference type="GO" id="GO:0005524">
    <property type="term" value="F:ATP binding"/>
    <property type="evidence" value="ECO:0007669"/>
    <property type="project" value="UniProtKB-KW"/>
</dbReference>
<dbReference type="InterPro" id="IPR013611">
    <property type="entry name" value="Transp-assoc_OB_typ2"/>
</dbReference>
<dbReference type="SUPFAM" id="SSF52540">
    <property type="entry name" value="P-loop containing nucleoside triphosphate hydrolases"/>
    <property type="match status" value="1"/>
</dbReference>
<reference evidence="7 8" key="1">
    <citation type="submission" date="2019-12" db="EMBL/GenBank/DDBJ databases">
        <title>Complete genome sequence of Algicella marina strain 9Alg 56(T) isolated from the red alga Tichocarpus crinitus.</title>
        <authorList>
            <person name="Kim S.-G."/>
            <person name="Nedashkovskaya O.I."/>
        </authorList>
    </citation>
    <scope>NUCLEOTIDE SEQUENCE [LARGE SCALE GENOMIC DNA]</scope>
    <source>
        <strain evidence="7 8">9Alg 56</strain>
    </source>
</reference>
<dbReference type="InterPro" id="IPR047641">
    <property type="entry name" value="ABC_transpr_MalK/UgpC-like"/>
</dbReference>
<dbReference type="InterPro" id="IPR003439">
    <property type="entry name" value="ABC_transporter-like_ATP-bd"/>
</dbReference>
<dbReference type="InterPro" id="IPR027417">
    <property type="entry name" value="P-loop_NTPase"/>
</dbReference>
<evidence type="ECO:0000256" key="2">
    <source>
        <dbReference type="ARBA" id="ARBA00022448"/>
    </source>
</evidence>
<dbReference type="Proteomes" id="UP000464495">
    <property type="component" value="Chromosome"/>
</dbReference>
<keyword evidence="4 7" id="KW-0067">ATP-binding</keyword>
<dbReference type="SUPFAM" id="SSF50331">
    <property type="entry name" value="MOP-like"/>
    <property type="match status" value="1"/>
</dbReference>
<evidence type="ECO:0000313" key="7">
    <source>
        <dbReference type="EMBL" id="QHQ34345.1"/>
    </source>
</evidence>
<dbReference type="GO" id="GO:1990060">
    <property type="term" value="C:maltose transport complex"/>
    <property type="evidence" value="ECO:0007669"/>
    <property type="project" value="TreeGrafter"/>
</dbReference>
<dbReference type="AlphaFoldDB" id="A0A6P1SXS2"/>
<dbReference type="InterPro" id="IPR017871">
    <property type="entry name" value="ABC_transporter-like_CS"/>
</dbReference>